<dbReference type="Proteomes" id="UP000070409">
    <property type="component" value="Unassembled WGS sequence"/>
</dbReference>
<protein>
    <submittedName>
        <fullName evidence="1">Uncharacterized protein</fullName>
    </submittedName>
</protein>
<evidence type="ECO:0000313" key="1">
    <source>
        <dbReference type="EMBL" id="KXP00707.1"/>
    </source>
</evidence>
<dbReference type="EMBL" id="LSRE01000004">
    <property type="protein sequence ID" value="KXP00707.1"/>
    <property type="molecule type" value="Genomic_DNA"/>
</dbReference>
<organism evidence="1 2">
    <name type="scientific">Tsukamurella pseudospumae</name>
    <dbReference type="NCBI Taxonomy" id="239498"/>
    <lineage>
        <taxon>Bacteria</taxon>
        <taxon>Bacillati</taxon>
        <taxon>Actinomycetota</taxon>
        <taxon>Actinomycetes</taxon>
        <taxon>Mycobacteriales</taxon>
        <taxon>Tsukamurellaceae</taxon>
        <taxon>Tsukamurella</taxon>
    </lineage>
</organism>
<evidence type="ECO:0000313" key="2">
    <source>
        <dbReference type="Proteomes" id="UP000070409"/>
    </source>
</evidence>
<reference evidence="1 2" key="1">
    <citation type="submission" date="2016-02" db="EMBL/GenBank/DDBJ databases">
        <authorList>
            <person name="Teng J.L."/>
            <person name="Tang Y."/>
            <person name="Huang Y."/>
            <person name="Guo F."/>
            <person name="Wei W."/>
            <person name="Chen J.H."/>
            <person name="Wong S.Y."/>
            <person name="Lau S.K."/>
            <person name="Woo P.C."/>
        </authorList>
    </citation>
    <scope>NUCLEOTIDE SEQUENCE [LARGE SCALE GENOMIC DNA]</scope>
    <source>
        <strain evidence="1 2">JCM 13375</strain>
    </source>
</reference>
<keyword evidence="2" id="KW-1185">Reference proteome</keyword>
<sequence length="122" mass="13678">MHGRWMKVITDLESDTHSRVYLIELSPDGAVIERELFASHRASAWSGTWYSGSDNDGRRTIEVTVFNRYFGTVRRVNDDLFVGTEVGPRVENDVETRSMTVNARFALVRVNADGTGPDGTLV</sequence>
<comment type="caution">
    <text evidence="1">The sequence shown here is derived from an EMBL/GenBank/DDBJ whole genome shotgun (WGS) entry which is preliminary data.</text>
</comment>
<name>A0A137ZR86_9ACTN</name>
<gene>
    <name evidence="1" type="ORF">AXK61_14480</name>
</gene>
<accession>A0A137ZR86</accession>
<proteinExistence type="predicted"/>